<evidence type="ECO:0000256" key="2">
    <source>
        <dbReference type="ARBA" id="ARBA00022670"/>
    </source>
</evidence>
<proteinExistence type="inferred from homology"/>
<evidence type="ECO:0000259" key="8">
    <source>
        <dbReference type="PROSITE" id="PS51767"/>
    </source>
</evidence>
<feature type="signal peptide" evidence="7">
    <location>
        <begin position="1"/>
        <end position="21"/>
    </location>
</feature>
<dbReference type="SUPFAM" id="SSF50630">
    <property type="entry name" value="Acid proteases"/>
    <property type="match status" value="1"/>
</dbReference>
<dbReference type="GO" id="GO:0006508">
    <property type="term" value="P:proteolysis"/>
    <property type="evidence" value="ECO:0007669"/>
    <property type="project" value="UniProtKB-KW"/>
</dbReference>
<dbReference type="InterPro" id="IPR001461">
    <property type="entry name" value="Aspartic_peptidase_A1"/>
</dbReference>
<reference evidence="9 10" key="1">
    <citation type="submission" date="2020-06" db="EMBL/GenBank/DDBJ databases">
        <title>Transcriptomic and genomic resources for Thalictrum thalictroides and T. hernandezii: Facilitating candidate gene discovery in an emerging model plant lineage.</title>
        <authorList>
            <person name="Arias T."/>
            <person name="Riano-Pachon D.M."/>
            <person name="Di Stilio V.S."/>
        </authorList>
    </citation>
    <scope>NUCLEOTIDE SEQUENCE [LARGE SCALE GENOMIC DNA]</scope>
    <source>
        <strain evidence="10">cv. WT478/WT964</strain>
        <tissue evidence="9">Leaves</tissue>
    </source>
</reference>
<feature type="active site" evidence="6">
    <location>
        <position position="97"/>
    </location>
</feature>
<keyword evidence="7" id="KW-0732">Signal</keyword>
<dbReference type="OrthoDB" id="2747330at2759"/>
<keyword evidence="2" id="KW-0645">Protease</keyword>
<dbReference type="GO" id="GO:0004190">
    <property type="term" value="F:aspartic-type endopeptidase activity"/>
    <property type="evidence" value="ECO:0007669"/>
    <property type="project" value="UniProtKB-KW"/>
</dbReference>
<dbReference type="AlphaFoldDB" id="A0A7J6X4E0"/>
<protein>
    <submittedName>
        <fullName evidence="9">Aspartic proteinase-like protein</fullName>
    </submittedName>
</protein>
<evidence type="ECO:0000256" key="4">
    <source>
        <dbReference type="ARBA" id="ARBA00022801"/>
    </source>
</evidence>
<evidence type="ECO:0000256" key="7">
    <source>
        <dbReference type="SAM" id="SignalP"/>
    </source>
</evidence>
<dbReference type="Gene3D" id="2.40.70.10">
    <property type="entry name" value="Acid Proteases"/>
    <property type="match status" value="2"/>
</dbReference>
<evidence type="ECO:0000256" key="5">
    <source>
        <dbReference type="ARBA" id="ARBA00023180"/>
    </source>
</evidence>
<comment type="caution">
    <text evidence="9">The sequence shown here is derived from an EMBL/GenBank/DDBJ whole genome shotgun (WGS) entry which is preliminary data.</text>
</comment>
<keyword evidence="5" id="KW-0325">Glycoprotein</keyword>
<dbReference type="Pfam" id="PF14543">
    <property type="entry name" value="TAXi_N"/>
    <property type="match status" value="1"/>
</dbReference>
<name>A0A7J6X4E0_THATH</name>
<dbReference type="InterPro" id="IPR033121">
    <property type="entry name" value="PEPTIDASE_A1"/>
</dbReference>
<feature type="active site" evidence="6">
    <location>
        <position position="307"/>
    </location>
</feature>
<dbReference type="PANTHER" id="PTHR13683">
    <property type="entry name" value="ASPARTYL PROTEASES"/>
    <property type="match status" value="1"/>
</dbReference>
<evidence type="ECO:0000313" key="9">
    <source>
        <dbReference type="EMBL" id="KAF5204544.1"/>
    </source>
</evidence>
<evidence type="ECO:0000256" key="6">
    <source>
        <dbReference type="PIRSR" id="PIRSR601461-1"/>
    </source>
</evidence>
<evidence type="ECO:0000256" key="1">
    <source>
        <dbReference type="ARBA" id="ARBA00007447"/>
    </source>
</evidence>
<evidence type="ECO:0000256" key="3">
    <source>
        <dbReference type="ARBA" id="ARBA00022750"/>
    </source>
</evidence>
<dbReference type="InterPro" id="IPR032799">
    <property type="entry name" value="TAXi_C"/>
</dbReference>
<keyword evidence="10" id="KW-1185">Reference proteome</keyword>
<dbReference type="CDD" id="cd05476">
    <property type="entry name" value="pepsin_A_like_plant"/>
    <property type="match status" value="1"/>
</dbReference>
<dbReference type="InterPro" id="IPR021109">
    <property type="entry name" value="Peptidase_aspartic_dom_sf"/>
</dbReference>
<comment type="similarity">
    <text evidence="1">Belongs to the peptidase A1 family.</text>
</comment>
<dbReference type="Proteomes" id="UP000554482">
    <property type="component" value="Unassembled WGS sequence"/>
</dbReference>
<dbReference type="InterPro" id="IPR034161">
    <property type="entry name" value="Pepsin-like_plant"/>
</dbReference>
<evidence type="ECO:0000313" key="10">
    <source>
        <dbReference type="Proteomes" id="UP000554482"/>
    </source>
</evidence>
<dbReference type="EMBL" id="JABWDY010005309">
    <property type="protein sequence ID" value="KAF5204544.1"/>
    <property type="molecule type" value="Genomic_DNA"/>
</dbReference>
<dbReference type="PRINTS" id="PR00792">
    <property type="entry name" value="PEPSIN"/>
</dbReference>
<gene>
    <name evidence="9" type="ORF">FRX31_005866</name>
</gene>
<dbReference type="PROSITE" id="PS51767">
    <property type="entry name" value="PEPTIDASE_A1"/>
    <property type="match status" value="1"/>
</dbReference>
<feature type="chain" id="PRO_5029715402" evidence="7">
    <location>
        <begin position="22"/>
        <end position="478"/>
    </location>
</feature>
<feature type="domain" description="Peptidase A1" evidence="8">
    <location>
        <begin position="79"/>
        <end position="422"/>
    </location>
</feature>
<keyword evidence="4" id="KW-0378">Hydrolase</keyword>
<keyword evidence="3" id="KW-0064">Aspartyl protease</keyword>
<dbReference type="PANTHER" id="PTHR13683:SF768">
    <property type="entry name" value="EUKARYOTIC ASPARTYL PROTEASE FAMILY PROTEIN"/>
    <property type="match status" value="1"/>
</dbReference>
<dbReference type="Pfam" id="PF14541">
    <property type="entry name" value="TAXi_C"/>
    <property type="match status" value="1"/>
</dbReference>
<accession>A0A7J6X4E0</accession>
<dbReference type="InterPro" id="IPR032861">
    <property type="entry name" value="TAXi_N"/>
</dbReference>
<organism evidence="9 10">
    <name type="scientific">Thalictrum thalictroides</name>
    <name type="common">Rue-anemone</name>
    <name type="synonym">Anemone thalictroides</name>
    <dbReference type="NCBI Taxonomy" id="46969"/>
    <lineage>
        <taxon>Eukaryota</taxon>
        <taxon>Viridiplantae</taxon>
        <taxon>Streptophyta</taxon>
        <taxon>Embryophyta</taxon>
        <taxon>Tracheophyta</taxon>
        <taxon>Spermatophyta</taxon>
        <taxon>Magnoliopsida</taxon>
        <taxon>Ranunculales</taxon>
        <taxon>Ranunculaceae</taxon>
        <taxon>Thalictroideae</taxon>
        <taxon>Thalictrum</taxon>
    </lineage>
</organism>
<sequence>MKSSISTFIYLFLLLVPFVSSTGGVFKVEHKFFGPGLRERSLFNLSAIKAHDTARHNRILAAIDLHLGGNSDPTNSGVYYTEIKLGSPPKRYYVQVDTASNDLWVHCAECNNCKRTEQEFYDPKKSDTGKIVTCKEDFCSNMYGGSYPECKSPDMPCEYEATYMDGSKSSGYYVKDYIHFNQVSGNFLISPEQESVVFGCGTKQSGDLRSGSKGLDGLLGFGQSNSSVFSQLASSKKVRKVFSHCLDGQNGGGIFAIGQVVHPKVKFTPLVPKQPHYNVNLEEIKVGKASIELPTHLFKTGEVAMIDSGATMLYVPDVVYTPMIHEIMSNKPDLKLQTVENHQCFEYSGSVDDAFPTVTLHFEDSLILTVYPHEYIFSHEVSGKKLWCIGWQPLKDKTILGVLALSNKLVVYDLDKQAIGWTAYNCSSSIQLLDDQTGALYSVAAHDLSSASAMSWFPAAAGASSLLVIKSVTTSPTG</sequence>